<dbReference type="Pfam" id="PF16913">
    <property type="entry name" value="PUNUT"/>
    <property type="match status" value="3"/>
</dbReference>
<evidence type="ECO:0000256" key="3">
    <source>
        <dbReference type="ARBA" id="ARBA00022448"/>
    </source>
</evidence>
<dbReference type="PANTHER" id="PTHR31376:SF17">
    <property type="entry name" value="PURINE PERMEASE 21-RELATED"/>
    <property type="match status" value="1"/>
</dbReference>
<sequence length="1040" mass="115621">MIDLKSISIDLKSISISLKFVGMNRTIVRRMSSVNSKFFHIALVECRDFKGTRLNITGASDSPNSDGTHIVSIGQGNFQITIASIKCGPGHGISFLLSVASKVKLSEIYFKNIRGTSSSRVAMEVESETQELHIHVNGEPERKSSTEQRSHNYSWRLRVSLYVILLLAGETIATLLGRLYYDKGGNSIWLETLVQLVGFPLTLPCYYYIKPDSSSKTNNLTNKTTTSFLTLPLVYIGLGLLAAGHSVLYSFGLLYLPVSTFSLISASQLAFNAVFSYFLNSQKFTPCILNSLVLLTTSSTLLVIQPESESSTSNPSSKYNYVIGYICAIGSSAGYSLVLSLTDYAFEKILKKYTFKAILDMVTYQSLVATCAVVVGLFVSGGWKMLRTEMEEFRLGKNSYILINIGAVISWQACWIGSVGLILEVSSLFSNVISTLCLPVVPVLAVVFFRDEMSGIKLIAMFLAIWGFVSYAYQHYVDDPKQEEEQEIPQGEEEEKETQEEKKIQDLRLELRAQPILTTLPLRVPRKLKVNAKQKVLFLRALMERSQELNVNDDQNLEANLIDHETLVSCCVVLIGLFASGEWKLIASEMRNYRLGKVSYVRTLSSAAVSSQVYTIGAVGLIFESSSVFSNTHYLDEKKLKTFHHVEEDTQNLLLVHLQGVQQGKEPNTTVQEERNQTGVTHSKTYKRWLRVAVYTFFVISGQSVATILGRIYYDNGGNSKWLATVVQLVGFPVLLPYYLLSIKTHTTTNIDGKAASLRNRVLVYVVLGVIVGADCYLYSIGLLYLPVSTYSLICASQLAFNAFFSYFLNSQKLTPIILNSLLLLTISSTLLAFNNEDSNSQKVTKAQYVTSFLCTIGASAGFGLVLSLQQLAFRRVLKRQTFTEVMDMIIYMSLVASCVSLVGLFASSEWKTLSSEMDNYKLGKVSYVMNLVWTAITWQVFNIGGTGLIFELSSLFSNAISVLGLPVVPIMAVIIFRDKMNGLKVISMILAIWGFMSYVYQHYLDDKSLKRSVGIQRVESSVPPEAEGSNVQKIETSAS</sequence>
<dbReference type="InterPro" id="IPR030182">
    <property type="entry name" value="PUP_plant"/>
</dbReference>
<protein>
    <submittedName>
        <fullName evidence="9">Uncharacterized protein</fullName>
    </submittedName>
</protein>
<feature type="transmembrane region" description="Helical" evidence="8">
    <location>
        <begin position="428"/>
        <end position="449"/>
    </location>
</feature>
<feature type="compositionally biased region" description="Acidic residues" evidence="7">
    <location>
        <begin position="482"/>
        <end position="498"/>
    </location>
</feature>
<reference evidence="9 10" key="1">
    <citation type="submission" date="2021-05" db="EMBL/GenBank/DDBJ databases">
        <title>Genome Assembly of Synthetic Allotetraploid Brassica napus Reveals Homoeologous Exchanges between Subgenomes.</title>
        <authorList>
            <person name="Davis J.T."/>
        </authorList>
    </citation>
    <scope>NUCLEOTIDE SEQUENCE [LARGE SCALE GENOMIC DNA]</scope>
    <source>
        <strain evidence="10">cv. Da-Ae</strain>
        <tissue evidence="9">Seedling</tissue>
    </source>
</reference>
<feature type="transmembrane region" description="Helical" evidence="8">
    <location>
        <begin position="928"/>
        <end position="951"/>
    </location>
</feature>
<dbReference type="Proteomes" id="UP000824890">
    <property type="component" value="Unassembled WGS sequence"/>
</dbReference>
<evidence type="ECO:0000256" key="7">
    <source>
        <dbReference type="SAM" id="MobiDB-lite"/>
    </source>
</evidence>
<feature type="transmembrane region" description="Helical" evidence="8">
    <location>
        <begin position="187"/>
        <end position="209"/>
    </location>
</feature>
<gene>
    <name evidence="9" type="ORF">HID58_000902</name>
</gene>
<feature type="transmembrane region" description="Helical" evidence="8">
    <location>
        <begin position="254"/>
        <end position="275"/>
    </location>
</feature>
<keyword evidence="10" id="KW-1185">Reference proteome</keyword>
<evidence type="ECO:0000256" key="4">
    <source>
        <dbReference type="ARBA" id="ARBA00022692"/>
    </source>
</evidence>
<keyword evidence="6 8" id="KW-0472">Membrane</keyword>
<keyword evidence="3" id="KW-0813">Transport</keyword>
<comment type="subcellular location">
    <subcellularLocation>
        <location evidence="1">Membrane</location>
        <topology evidence="1">Multi-pass membrane protein</topology>
    </subcellularLocation>
</comment>
<feature type="transmembrane region" description="Helical" evidence="8">
    <location>
        <begin position="956"/>
        <end position="977"/>
    </location>
</feature>
<organism evidence="9 10">
    <name type="scientific">Brassica napus</name>
    <name type="common">Rape</name>
    <dbReference type="NCBI Taxonomy" id="3708"/>
    <lineage>
        <taxon>Eukaryota</taxon>
        <taxon>Viridiplantae</taxon>
        <taxon>Streptophyta</taxon>
        <taxon>Embryophyta</taxon>
        <taxon>Tracheophyta</taxon>
        <taxon>Spermatophyta</taxon>
        <taxon>Magnoliopsida</taxon>
        <taxon>eudicotyledons</taxon>
        <taxon>Gunneridae</taxon>
        <taxon>Pentapetalae</taxon>
        <taxon>rosids</taxon>
        <taxon>malvids</taxon>
        <taxon>Brassicales</taxon>
        <taxon>Brassicaceae</taxon>
        <taxon>Brassiceae</taxon>
        <taxon>Brassica</taxon>
    </lineage>
</organism>
<dbReference type="InterPro" id="IPR012334">
    <property type="entry name" value="Pectin_lyas_fold"/>
</dbReference>
<feature type="transmembrane region" description="Helical" evidence="8">
    <location>
        <begin position="983"/>
        <end position="1001"/>
    </location>
</feature>
<feature type="transmembrane region" description="Helical" evidence="8">
    <location>
        <begin position="890"/>
        <end position="908"/>
    </location>
</feature>
<comment type="similarity">
    <text evidence="2">Belongs to the purine permeases (TC 2.A.7.14) family.</text>
</comment>
<feature type="transmembrane region" description="Helical" evidence="8">
    <location>
        <begin position="762"/>
        <end position="785"/>
    </location>
</feature>
<feature type="transmembrane region" description="Helical" evidence="8">
    <location>
        <begin position="847"/>
        <end position="869"/>
    </location>
</feature>
<evidence type="ECO:0000256" key="8">
    <source>
        <dbReference type="SAM" id="Phobius"/>
    </source>
</evidence>
<feature type="transmembrane region" description="Helical" evidence="8">
    <location>
        <begin position="455"/>
        <end position="473"/>
    </location>
</feature>
<feature type="transmembrane region" description="Helical" evidence="8">
    <location>
        <begin position="358"/>
        <end position="379"/>
    </location>
</feature>
<name>A0ABQ8EI39_BRANA</name>
<evidence type="ECO:0000313" key="9">
    <source>
        <dbReference type="EMBL" id="KAH0941265.1"/>
    </source>
</evidence>
<evidence type="ECO:0000256" key="2">
    <source>
        <dbReference type="ARBA" id="ARBA00006213"/>
    </source>
</evidence>
<dbReference type="PANTHER" id="PTHR31376">
    <property type="entry name" value="OS09G0467300 PROTEIN-RELATED"/>
    <property type="match status" value="1"/>
</dbReference>
<feature type="transmembrane region" description="Helical" evidence="8">
    <location>
        <begin position="323"/>
        <end position="346"/>
    </location>
</feature>
<keyword evidence="5 8" id="KW-1133">Transmembrane helix</keyword>
<keyword evidence="4 8" id="KW-0812">Transmembrane</keyword>
<evidence type="ECO:0000256" key="6">
    <source>
        <dbReference type="ARBA" id="ARBA00023136"/>
    </source>
</evidence>
<feature type="transmembrane region" description="Helical" evidence="8">
    <location>
        <begin position="159"/>
        <end position="181"/>
    </location>
</feature>
<dbReference type="Gene3D" id="2.160.20.10">
    <property type="entry name" value="Single-stranded right-handed beta-helix, Pectin lyase-like"/>
    <property type="match status" value="1"/>
</dbReference>
<dbReference type="SUPFAM" id="SSF103481">
    <property type="entry name" value="Multidrug resistance efflux transporter EmrE"/>
    <property type="match status" value="2"/>
</dbReference>
<dbReference type="EMBL" id="JAGKQM010000001">
    <property type="protein sequence ID" value="KAH0941265.1"/>
    <property type="molecule type" value="Genomic_DNA"/>
</dbReference>
<dbReference type="InterPro" id="IPR037185">
    <property type="entry name" value="EmrE-like"/>
</dbReference>
<feature type="transmembrane region" description="Helical" evidence="8">
    <location>
        <begin position="229"/>
        <end position="248"/>
    </location>
</feature>
<comment type="caution">
    <text evidence="9">The sequence shown here is derived from an EMBL/GenBank/DDBJ whole genome shotgun (WGS) entry which is preliminary data.</text>
</comment>
<evidence type="ECO:0000256" key="1">
    <source>
        <dbReference type="ARBA" id="ARBA00004141"/>
    </source>
</evidence>
<feature type="transmembrane region" description="Helical" evidence="8">
    <location>
        <begin position="692"/>
        <end position="714"/>
    </location>
</feature>
<evidence type="ECO:0000313" key="10">
    <source>
        <dbReference type="Proteomes" id="UP000824890"/>
    </source>
</evidence>
<feature type="transmembrane region" description="Helical" evidence="8">
    <location>
        <begin position="817"/>
        <end position="835"/>
    </location>
</feature>
<feature type="region of interest" description="Disordered" evidence="7">
    <location>
        <begin position="482"/>
        <end position="501"/>
    </location>
</feature>
<proteinExistence type="inferred from homology"/>
<feature type="transmembrane region" description="Helical" evidence="8">
    <location>
        <begin position="720"/>
        <end position="741"/>
    </location>
</feature>
<dbReference type="InterPro" id="IPR011050">
    <property type="entry name" value="Pectin_lyase_fold/virulence"/>
</dbReference>
<accession>A0ABQ8EI39</accession>
<dbReference type="SUPFAM" id="SSF51126">
    <property type="entry name" value="Pectin lyase-like"/>
    <property type="match status" value="1"/>
</dbReference>
<evidence type="ECO:0000256" key="5">
    <source>
        <dbReference type="ARBA" id="ARBA00022989"/>
    </source>
</evidence>
<feature type="transmembrane region" description="Helical" evidence="8">
    <location>
        <begin position="399"/>
        <end position="421"/>
    </location>
</feature>